<evidence type="ECO:0000256" key="7">
    <source>
        <dbReference type="ARBA" id="ARBA00023065"/>
    </source>
</evidence>
<keyword evidence="3 11" id="KW-0894">Sodium channel</keyword>
<comment type="caution">
    <text evidence="13">The sequence shown here is derived from an EMBL/GenBank/DDBJ whole genome shotgun (WGS) entry which is preliminary data.</text>
</comment>
<evidence type="ECO:0000313" key="13">
    <source>
        <dbReference type="EMBL" id="KAJ7340391.1"/>
    </source>
</evidence>
<evidence type="ECO:0000256" key="5">
    <source>
        <dbReference type="ARBA" id="ARBA00022989"/>
    </source>
</evidence>
<evidence type="ECO:0000256" key="4">
    <source>
        <dbReference type="ARBA" id="ARBA00022692"/>
    </source>
</evidence>
<dbReference type="GO" id="GO:0015280">
    <property type="term" value="F:ligand-gated sodium channel activity"/>
    <property type="evidence" value="ECO:0007669"/>
    <property type="project" value="TreeGrafter"/>
</dbReference>
<sequence length="538" mass="59774">MAKVDTWSTGDVTLEDYSEEDLYPNIMTRRDLKLNPVKPTMLKRDNDADDEATKNAALPTTYEMWFSFVGNTSLHGIRYVFWRRPLWARIGWLLILLAFTAYFLFTAYMSLGKYFKRPINTVITQKYVNSLEFPAVSICPQNLVSRKKMYALDGDANSVKYGLNDSVCSATESVRDGKPCGAAMVCCCLAFFLFDGGKIVPNCTTPYLLSLIAAQHESGIFFDAVNFYKKYGQGIEEMLADDDLCIFGARIDQPCGKSDFSTTVTDWGMCYTFNAGLGGPGSIKKVGLSGPGGGLNIMLDTQINDLTIARLSEGYSVVIHRQGDFFLPWDGINVSPGTQATITLHQQRIKNLEEPYETKCKDKQLKTFSSYTTGGCQYECLAVRIIKTCECRSAGYSGEATSLRTCAKYDLLCILKATDNVDISGCDCPVPCNEIRYTTEVYYSKFPDAGTAAVFEAEGVEQSFNYLSENAVFLQIGYKSLSYELQEQQASFEIAALFGEIGGNMGLFLGCSLMTIFELADLLVALFFVRALHKEYPT</sequence>
<dbReference type="Pfam" id="PF00858">
    <property type="entry name" value="ASC"/>
    <property type="match status" value="1"/>
</dbReference>
<dbReference type="AlphaFoldDB" id="A0A9W9YGZ3"/>
<proteinExistence type="inferred from homology"/>
<evidence type="ECO:0000256" key="1">
    <source>
        <dbReference type="ARBA" id="ARBA00004141"/>
    </source>
</evidence>
<dbReference type="PRINTS" id="PR01078">
    <property type="entry name" value="AMINACHANNEL"/>
</dbReference>
<keyword evidence="10 11" id="KW-0407">Ion channel</keyword>
<keyword evidence="9 11" id="KW-0739">Sodium transport</keyword>
<dbReference type="OrthoDB" id="6021021at2759"/>
<keyword evidence="7 11" id="KW-0406">Ion transport</keyword>
<evidence type="ECO:0000313" key="14">
    <source>
        <dbReference type="Proteomes" id="UP001163046"/>
    </source>
</evidence>
<dbReference type="InterPro" id="IPR001873">
    <property type="entry name" value="ENaC"/>
</dbReference>
<accession>A0A9W9YGZ3</accession>
<evidence type="ECO:0000256" key="10">
    <source>
        <dbReference type="ARBA" id="ARBA00023303"/>
    </source>
</evidence>
<evidence type="ECO:0000256" key="3">
    <source>
        <dbReference type="ARBA" id="ARBA00022461"/>
    </source>
</evidence>
<dbReference type="EMBL" id="MU827778">
    <property type="protein sequence ID" value="KAJ7340391.1"/>
    <property type="molecule type" value="Genomic_DNA"/>
</dbReference>
<organism evidence="13 14">
    <name type="scientific">Desmophyllum pertusum</name>
    <dbReference type="NCBI Taxonomy" id="174260"/>
    <lineage>
        <taxon>Eukaryota</taxon>
        <taxon>Metazoa</taxon>
        <taxon>Cnidaria</taxon>
        <taxon>Anthozoa</taxon>
        <taxon>Hexacorallia</taxon>
        <taxon>Scleractinia</taxon>
        <taxon>Caryophylliina</taxon>
        <taxon>Caryophylliidae</taxon>
        <taxon>Desmophyllum</taxon>
    </lineage>
</organism>
<evidence type="ECO:0000256" key="12">
    <source>
        <dbReference type="SAM" id="Phobius"/>
    </source>
</evidence>
<evidence type="ECO:0000256" key="8">
    <source>
        <dbReference type="ARBA" id="ARBA00023136"/>
    </source>
</evidence>
<dbReference type="Gene3D" id="1.10.287.770">
    <property type="entry name" value="YojJ-like"/>
    <property type="match status" value="1"/>
</dbReference>
<dbReference type="GO" id="GO:0005886">
    <property type="term" value="C:plasma membrane"/>
    <property type="evidence" value="ECO:0007669"/>
    <property type="project" value="TreeGrafter"/>
</dbReference>
<evidence type="ECO:0000256" key="11">
    <source>
        <dbReference type="RuleBase" id="RU000679"/>
    </source>
</evidence>
<evidence type="ECO:0000256" key="9">
    <source>
        <dbReference type="ARBA" id="ARBA00023201"/>
    </source>
</evidence>
<evidence type="ECO:0000256" key="6">
    <source>
        <dbReference type="ARBA" id="ARBA00023053"/>
    </source>
</evidence>
<gene>
    <name evidence="13" type="primary">ASIC2_1</name>
    <name evidence="13" type="ORF">OS493_003135</name>
</gene>
<keyword evidence="2 11" id="KW-0813">Transport</keyword>
<comment type="similarity">
    <text evidence="11">Belongs to the amiloride-sensitive sodium channel (TC 1.A.6) family.</text>
</comment>
<keyword evidence="5 12" id="KW-1133">Transmembrane helix</keyword>
<protein>
    <submittedName>
        <fullName evidence="13">Acid-sensing ion channel 2</fullName>
    </submittedName>
</protein>
<feature type="transmembrane region" description="Helical" evidence="12">
    <location>
        <begin position="507"/>
        <end position="529"/>
    </location>
</feature>
<dbReference type="PANTHER" id="PTHR11690">
    <property type="entry name" value="AMILORIDE-SENSITIVE SODIUM CHANNEL-RELATED"/>
    <property type="match status" value="1"/>
</dbReference>
<dbReference type="PANTHER" id="PTHR11690:SF296">
    <property type="entry name" value="DEGENERIN-LIKE PROTEIN DEL-10"/>
    <property type="match status" value="1"/>
</dbReference>
<evidence type="ECO:0000256" key="2">
    <source>
        <dbReference type="ARBA" id="ARBA00022448"/>
    </source>
</evidence>
<keyword evidence="6" id="KW-0915">Sodium</keyword>
<keyword evidence="14" id="KW-1185">Reference proteome</keyword>
<reference evidence="13" key="1">
    <citation type="submission" date="2023-01" db="EMBL/GenBank/DDBJ databases">
        <title>Genome assembly of the deep-sea coral Lophelia pertusa.</title>
        <authorList>
            <person name="Herrera S."/>
            <person name="Cordes E."/>
        </authorList>
    </citation>
    <scope>NUCLEOTIDE SEQUENCE</scope>
    <source>
        <strain evidence="13">USNM1676648</strain>
        <tissue evidence="13">Polyp</tissue>
    </source>
</reference>
<keyword evidence="8 12" id="KW-0472">Membrane</keyword>
<name>A0A9W9YGZ3_9CNID</name>
<feature type="transmembrane region" description="Helical" evidence="12">
    <location>
        <begin position="90"/>
        <end position="111"/>
    </location>
</feature>
<comment type="subcellular location">
    <subcellularLocation>
        <location evidence="1">Membrane</location>
        <topology evidence="1">Multi-pass membrane protein</topology>
    </subcellularLocation>
</comment>
<keyword evidence="4 11" id="KW-0812">Transmembrane</keyword>
<dbReference type="Proteomes" id="UP001163046">
    <property type="component" value="Unassembled WGS sequence"/>
</dbReference>
<dbReference type="Gene3D" id="2.60.470.10">
    <property type="entry name" value="Acid-sensing ion channels like domains"/>
    <property type="match status" value="1"/>
</dbReference>